<dbReference type="GO" id="GO:0005886">
    <property type="term" value="C:plasma membrane"/>
    <property type="evidence" value="ECO:0007669"/>
    <property type="project" value="TreeGrafter"/>
</dbReference>
<dbReference type="InterPro" id="IPR003591">
    <property type="entry name" value="Leu-rich_rpt_typical-subtyp"/>
</dbReference>
<dbReference type="EMBL" id="LAZR01049757">
    <property type="protein sequence ID" value="KKK88892.1"/>
    <property type="molecule type" value="Genomic_DNA"/>
</dbReference>
<dbReference type="SUPFAM" id="SSF52058">
    <property type="entry name" value="L domain-like"/>
    <property type="match status" value="1"/>
</dbReference>
<evidence type="ECO:0000256" key="2">
    <source>
        <dbReference type="ARBA" id="ARBA00022737"/>
    </source>
</evidence>
<dbReference type="PROSITE" id="PS51450">
    <property type="entry name" value="LRR"/>
    <property type="match status" value="2"/>
</dbReference>
<sequence>MKSRLTTLTILVAGMLTVSPPNAAFAELTFGQWAEDKGYTPPGPENWMCSAHHKGITNLDGISGYTNLRGLFLFHNSISSPNASQFQGLPNLQILSLSHNQISSLDADQFQGLTNLQELYLNNNRISSLDANLFQGLTNLKRLYLDDNQISSFNANSLRDLTDLQLLGLSSNKMSSLDLTGFEATALTSFLIDSNPIMEVILADTTLSQATLDTLMRGHDESDFTIGIAELAGITSVDFTSADMAAVDQ</sequence>
<gene>
    <name evidence="3" type="ORF">LCGC14_2738590</name>
</gene>
<feature type="non-terminal residue" evidence="3">
    <location>
        <position position="249"/>
    </location>
</feature>
<evidence type="ECO:0000256" key="1">
    <source>
        <dbReference type="ARBA" id="ARBA00022614"/>
    </source>
</evidence>
<accession>A0A0F8Z554</accession>
<evidence type="ECO:0000313" key="3">
    <source>
        <dbReference type="EMBL" id="KKK88892.1"/>
    </source>
</evidence>
<dbReference type="InterPro" id="IPR050541">
    <property type="entry name" value="LRR_TM_domain-containing"/>
</dbReference>
<organism evidence="3">
    <name type="scientific">marine sediment metagenome</name>
    <dbReference type="NCBI Taxonomy" id="412755"/>
    <lineage>
        <taxon>unclassified sequences</taxon>
        <taxon>metagenomes</taxon>
        <taxon>ecological metagenomes</taxon>
    </lineage>
</organism>
<dbReference type="InterPro" id="IPR001611">
    <property type="entry name" value="Leu-rich_rpt"/>
</dbReference>
<evidence type="ECO:0008006" key="4">
    <source>
        <dbReference type="Google" id="ProtNLM"/>
    </source>
</evidence>
<dbReference type="Pfam" id="PF13855">
    <property type="entry name" value="LRR_8"/>
    <property type="match status" value="1"/>
</dbReference>
<reference evidence="3" key="1">
    <citation type="journal article" date="2015" name="Nature">
        <title>Complex archaea that bridge the gap between prokaryotes and eukaryotes.</title>
        <authorList>
            <person name="Spang A."/>
            <person name="Saw J.H."/>
            <person name="Jorgensen S.L."/>
            <person name="Zaremba-Niedzwiedzka K."/>
            <person name="Martijn J."/>
            <person name="Lind A.E."/>
            <person name="van Eijk R."/>
            <person name="Schleper C."/>
            <person name="Guy L."/>
            <person name="Ettema T.J."/>
        </authorList>
    </citation>
    <scope>NUCLEOTIDE SEQUENCE</scope>
</reference>
<dbReference type="SMART" id="SM00365">
    <property type="entry name" value="LRR_SD22"/>
    <property type="match status" value="3"/>
</dbReference>
<protein>
    <recommendedName>
        <fullName evidence="4">Leucine-rich repeat-containing N-terminal plant-type domain-containing protein</fullName>
    </recommendedName>
</protein>
<keyword evidence="2" id="KW-0677">Repeat</keyword>
<dbReference type="AlphaFoldDB" id="A0A0F8Z554"/>
<dbReference type="Gene3D" id="3.80.10.10">
    <property type="entry name" value="Ribonuclease Inhibitor"/>
    <property type="match status" value="1"/>
</dbReference>
<dbReference type="Pfam" id="PF00560">
    <property type="entry name" value="LRR_1"/>
    <property type="match status" value="1"/>
</dbReference>
<dbReference type="InterPro" id="IPR032675">
    <property type="entry name" value="LRR_dom_sf"/>
</dbReference>
<dbReference type="PANTHER" id="PTHR24369">
    <property type="entry name" value="ANTIGEN BSP, PUTATIVE-RELATED"/>
    <property type="match status" value="1"/>
</dbReference>
<dbReference type="SMART" id="SM00369">
    <property type="entry name" value="LRR_TYP"/>
    <property type="match status" value="4"/>
</dbReference>
<comment type="caution">
    <text evidence="3">The sequence shown here is derived from an EMBL/GenBank/DDBJ whole genome shotgun (WGS) entry which is preliminary data.</text>
</comment>
<name>A0A0F8Z554_9ZZZZ</name>
<keyword evidence="1" id="KW-0433">Leucine-rich repeat</keyword>
<dbReference type="PANTHER" id="PTHR24369:SF211">
    <property type="entry name" value="LEUCINE-RICH REPEAT-CONTAINING PROTEIN 15-LIKE"/>
    <property type="match status" value="1"/>
</dbReference>
<proteinExistence type="predicted"/>